<feature type="transmembrane region" description="Helical" evidence="5">
    <location>
        <begin position="59"/>
        <end position="78"/>
    </location>
</feature>
<feature type="transmembrane region" description="Helical" evidence="5">
    <location>
        <begin position="138"/>
        <end position="158"/>
    </location>
</feature>
<keyword evidence="2 5" id="KW-0812">Transmembrane</keyword>
<dbReference type="EMBL" id="CP003940">
    <property type="protein sequence ID" value="AFZ46928.1"/>
    <property type="molecule type" value="Genomic_DNA"/>
</dbReference>
<evidence type="ECO:0000256" key="4">
    <source>
        <dbReference type="ARBA" id="ARBA00023136"/>
    </source>
</evidence>
<feature type="transmembrane region" description="Helical" evidence="5">
    <location>
        <begin position="271"/>
        <end position="290"/>
    </location>
</feature>
<organism evidence="7 8">
    <name type="scientific">Cyanobacterium stanieri (strain ATCC 29140 / PCC 7202)</name>
    <dbReference type="NCBI Taxonomy" id="292563"/>
    <lineage>
        <taxon>Bacteria</taxon>
        <taxon>Bacillati</taxon>
        <taxon>Cyanobacteriota</taxon>
        <taxon>Cyanophyceae</taxon>
        <taxon>Oscillatoriophycideae</taxon>
        <taxon>Chroococcales</taxon>
        <taxon>Geminocystaceae</taxon>
        <taxon>Cyanobacterium</taxon>
    </lineage>
</organism>
<evidence type="ECO:0000256" key="5">
    <source>
        <dbReference type="SAM" id="Phobius"/>
    </source>
</evidence>
<dbReference type="HOGENOM" id="CLU_033061_0_0_3"/>
<gene>
    <name evidence="7" type="ordered locus">Cyast_0956</name>
</gene>
<feature type="transmembrane region" description="Helical" evidence="5">
    <location>
        <begin position="85"/>
        <end position="105"/>
    </location>
</feature>
<feature type="transmembrane region" description="Helical" evidence="5">
    <location>
        <begin position="367"/>
        <end position="387"/>
    </location>
</feature>
<sequence length="448" mass="50038">MNTSVSNPLSLWRKTSLIGKSVGLLSNWYPTSYLLQYSEAIASILIGILIVLAPFSSTTMMGIILVAISGFWILLTLAEVKTNQITAIHLWIFFYWLASIVSTAFSPLKTASLSGLIKFSLYLVFFALCARVLSHKKFLQWITTTYLLVSLVVSGYGIRQQFIGVTPLATWTDPTSPNAEVTRVYSYLGNPNLLGGYLLPAVALGLGALILWKTKAQKALAVVIVVTNVACIYFTGSRGAWLALIALGFTFLVALNYWWGEYLSPFWRKWLVPIIVGAFSLFVITALIVVEPLRLRILSMFSWRGDSSNNFRINVWYAVFQMMRDYPITGIGLGNQVFNQIYPLYMRTNFTALSSYSIFLEIPLETGIIGISLFMGILVATFKGAIVKIKTFKLKNREMGIWIIACLAALVGLATQGVFDTVWFRPQINTLWWLLIGVIASNVRVMDN</sequence>
<dbReference type="PANTHER" id="PTHR37422:SF22">
    <property type="entry name" value="SLR1515 PROTEIN"/>
    <property type="match status" value="1"/>
</dbReference>
<keyword evidence="3 5" id="KW-1133">Transmembrane helix</keyword>
<evidence type="ECO:0000259" key="6">
    <source>
        <dbReference type="Pfam" id="PF04932"/>
    </source>
</evidence>
<feature type="transmembrane region" description="Helical" evidence="5">
    <location>
        <begin position="194"/>
        <end position="212"/>
    </location>
</feature>
<dbReference type="NCBIfam" id="TIGR00947">
    <property type="entry name" value="2A73"/>
    <property type="match status" value="1"/>
</dbReference>
<proteinExistence type="predicted"/>
<evidence type="ECO:0000256" key="2">
    <source>
        <dbReference type="ARBA" id="ARBA00022692"/>
    </source>
</evidence>
<protein>
    <submittedName>
        <fullName evidence="7">Inorganic carbon transporter</fullName>
    </submittedName>
</protein>
<dbReference type="AlphaFoldDB" id="K9YLD2"/>
<dbReference type="STRING" id="292563.Cyast_0956"/>
<keyword evidence="4 5" id="KW-0472">Membrane</keyword>
<dbReference type="BioCyc" id="CSTA292563:G1353-964-MONOMER"/>
<dbReference type="GO" id="GO:0016020">
    <property type="term" value="C:membrane"/>
    <property type="evidence" value="ECO:0007669"/>
    <property type="project" value="UniProtKB-SubCell"/>
</dbReference>
<keyword evidence="8" id="KW-1185">Reference proteome</keyword>
<evidence type="ECO:0000313" key="7">
    <source>
        <dbReference type="EMBL" id="AFZ46928.1"/>
    </source>
</evidence>
<dbReference type="InterPro" id="IPR051533">
    <property type="entry name" value="WaaL-like"/>
</dbReference>
<feature type="transmembrane region" description="Helical" evidence="5">
    <location>
        <begin position="241"/>
        <end position="259"/>
    </location>
</feature>
<dbReference type="Pfam" id="PF04932">
    <property type="entry name" value="Wzy_C"/>
    <property type="match status" value="1"/>
</dbReference>
<feature type="transmembrane region" description="Helical" evidence="5">
    <location>
        <begin position="111"/>
        <end position="133"/>
    </location>
</feature>
<dbReference type="eggNOG" id="COG3307">
    <property type="taxonomic scope" value="Bacteria"/>
</dbReference>
<dbReference type="Proteomes" id="UP000010483">
    <property type="component" value="Chromosome"/>
</dbReference>
<feature type="transmembrane region" description="Helical" evidence="5">
    <location>
        <begin position="431"/>
        <end position="447"/>
    </location>
</feature>
<dbReference type="PANTHER" id="PTHR37422">
    <property type="entry name" value="TEICHURONIC ACID BIOSYNTHESIS PROTEIN TUAE"/>
    <property type="match status" value="1"/>
</dbReference>
<feature type="transmembrane region" description="Helical" evidence="5">
    <location>
        <begin position="34"/>
        <end position="53"/>
    </location>
</feature>
<dbReference type="KEGG" id="csn:Cyast_0956"/>
<reference evidence="8" key="1">
    <citation type="journal article" date="2013" name="Proc. Natl. Acad. Sci. U.S.A.">
        <title>Improving the coverage of the cyanobacterial phylum using diversity-driven genome sequencing.</title>
        <authorList>
            <person name="Shih P.M."/>
            <person name="Wu D."/>
            <person name="Latifi A."/>
            <person name="Axen S.D."/>
            <person name="Fewer D.P."/>
            <person name="Talla E."/>
            <person name="Calteau A."/>
            <person name="Cai F."/>
            <person name="Tandeau de Marsac N."/>
            <person name="Rippka R."/>
            <person name="Herdman M."/>
            <person name="Sivonen K."/>
            <person name="Coursin T."/>
            <person name="Laurent T."/>
            <person name="Goodwin L."/>
            <person name="Nolan M."/>
            <person name="Davenport K.W."/>
            <person name="Han C.S."/>
            <person name="Rubin E.M."/>
            <person name="Eisen J.A."/>
            <person name="Woyke T."/>
            <person name="Gugger M."/>
            <person name="Kerfeld C.A."/>
        </authorList>
    </citation>
    <scope>NUCLEOTIDE SEQUENCE [LARGE SCALE GENOMIC DNA]</scope>
    <source>
        <strain evidence="8">ATCC 29140 / PCC 7202</strain>
    </source>
</reference>
<comment type="subcellular location">
    <subcellularLocation>
        <location evidence="1">Membrane</location>
        <topology evidence="1">Multi-pass membrane protein</topology>
    </subcellularLocation>
</comment>
<evidence type="ECO:0000313" key="8">
    <source>
        <dbReference type="Proteomes" id="UP000010483"/>
    </source>
</evidence>
<evidence type="ECO:0000256" key="1">
    <source>
        <dbReference type="ARBA" id="ARBA00004141"/>
    </source>
</evidence>
<feature type="transmembrane region" description="Helical" evidence="5">
    <location>
        <begin position="219"/>
        <end position="235"/>
    </location>
</feature>
<evidence type="ECO:0000256" key="3">
    <source>
        <dbReference type="ARBA" id="ARBA00022989"/>
    </source>
</evidence>
<feature type="transmembrane region" description="Helical" evidence="5">
    <location>
        <begin position="399"/>
        <end position="419"/>
    </location>
</feature>
<dbReference type="InterPro" id="IPR007016">
    <property type="entry name" value="O-antigen_ligase-rel_domated"/>
</dbReference>
<name>K9YLD2_CYASC</name>
<dbReference type="InterPro" id="IPR006007">
    <property type="entry name" value="Inorganic_carbon_transpt"/>
</dbReference>
<accession>K9YLD2</accession>
<feature type="domain" description="O-antigen ligase-related" evidence="6">
    <location>
        <begin position="224"/>
        <end position="375"/>
    </location>
</feature>